<dbReference type="InterPro" id="IPR001810">
    <property type="entry name" value="F-box_dom"/>
</dbReference>
<dbReference type="PANTHER" id="PTHR31672">
    <property type="entry name" value="BNACNNG10540D PROTEIN"/>
    <property type="match status" value="1"/>
</dbReference>
<protein>
    <recommendedName>
        <fullName evidence="1">F-box domain-containing protein</fullName>
    </recommendedName>
</protein>
<dbReference type="Proteomes" id="UP000187203">
    <property type="component" value="Unassembled WGS sequence"/>
</dbReference>
<dbReference type="PANTHER" id="PTHR31672:SF13">
    <property type="entry name" value="F-BOX PROTEIN CPR30-LIKE"/>
    <property type="match status" value="1"/>
</dbReference>
<sequence length="322" mass="38070">MTKKNKDLICTLADQLPVEEILSRLPVKSLLRFKCVCKAWRILIEDPTFIALHVNQFEKNDCGFLLYNDDLYTNNPEYVKWSLRGKKISGETLYMQNREAITVGSCDGLICQFRLVSCDPFMVQFEEEVVQETKVPINYEYDRHRVAVIREYEDSVSLISVEEGKFDVWVMKEFGVAESWVKQFTIQHSVLNFVPKLEYSVLKEQISDEKERKQDFIRTSEAMLSILEKPPRGFGDFVAGYFRKWSHRILLSYKEEMEKHDESTNDLKLFVRLLKAFEFNGSYCGHHYDDKVRSMLKDDDQRDRKDDFSLEKPIDLFKLVWQ</sequence>
<dbReference type="InterPro" id="IPR036047">
    <property type="entry name" value="F-box-like_dom_sf"/>
</dbReference>
<organism evidence="2 3">
    <name type="scientific">Corchorus olitorius</name>
    <dbReference type="NCBI Taxonomy" id="93759"/>
    <lineage>
        <taxon>Eukaryota</taxon>
        <taxon>Viridiplantae</taxon>
        <taxon>Streptophyta</taxon>
        <taxon>Embryophyta</taxon>
        <taxon>Tracheophyta</taxon>
        <taxon>Spermatophyta</taxon>
        <taxon>Magnoliopsida</taxon>
        <taxon>eudicotyledons</taxon>
        <taxon>Gunneridae</taxon>
        <taxon>Pentapetalae</taxon>
        <taxon>rosids</taxon>
        <taxon>malvids</taxon>
        <taxon>Malvales</taxon>
        <taxon>Malvaceae</taxon>
        <taxon>Grewioideae</taxon>
        <taxon>Apeibeae</taxon>
        <taxon>Corchorus</taxon>
    </lineage>
</organism>
<accession>A0A1R3JFG4</accession>
<dbReference type="CDD" id="cd22157">
    <property type="entry name" value="F-box_AtFBW1-like"/>
    <property type="match status" value="1"/>
</dbReference>
<evidence type="ECO:0000313" key="2">
    <source>
        <dbReference type="EMBL" id="OMO93572.1"/>
    </source>
</evidence>
<keyword evidence="3" id="KW-1185">Reference proteome</keyword>
<feature type="domain" description="F-box" evidence="1">
    <location>
        <begin position="16"/>
        <end position="53"/>
    </location>
</feature>
<gene>
    <name evidence="2" type="ORF">COLO4_16840</name>
</gene>
<reference evidence="3" key="1">
    <citation type="submission" date="2013-09" db="EMBL/GenBank/DDBJ databases">
        <title>Corchorus olitorius genome sequencing.</title>
        <authorList>
            <person name="Alam M."/>
            <person name="Haque M.S."/>
            <person name="Islam M.S."/>
            <person name="Emdad E.M."/>
            <person name="Islam M.M."/>
            <person name="Ahmed B."/>
            <person name="Halim A."/>
            <person name="Hossen Q.M.M."/>
            <person name="Hossain M.Z."/>
            <person name="Ahmed R."/>
            <person name="Khan M.M."/>
            <person name="Islam R."/>
            <person name="Rashid M.M."/>
            <person name="Khan S.A."/>
            <person name="Rahman M.S."/>
            <person name="Alam M."/>
            <person name="Yahiya A.S."/>
            <person name="Khan M.S."/>
            <person name="Azam M.S."/>
            <person name="Haque T."/>
            <person name="Lashkar M.Z.H."/>
            <person name="Akhand A.I."/>
            <person name="Morshed G."/>
            <person name="Roy S."/>
            <person name="Uddin K.S."/>
            <person name="Rabeya T."/>
            <person name="Hossain A.S."/>
            <person name="Chowdhury A."/>
            <person name="Snigdha A.R."/>
            <person name="Mortoza M.S."/>
            <person name="Matin S.A."/>
            <person name="Hoque S.M.E."/>
            <person name="Islam M.K."/>
            <person name="Roy D.K."/>
            <person name="Haider R."/>
            <person name="Moosa M.M."/>
            <person name="Elias S.M."/>
            <person name="Hasan A.M."/>
            <person name="Jahan S."/>
            <person name="Shafiuddin M."/>
            <person name="Mahmood N."/>
            <person name="Shommy N.S."/>
        </authorList>
    </citation>
    <scope>NUCLEOTIDE SEQUENCE [LARGE SCALE GENOMIC DNA]</scope>
    <source>
        <strain evidence="3">cv. O-4</strain>
    </source>
</reference>
<dbReference type="AlphaFoldDB" id="A0A1R3JFG4"/>
<dbReference type="InterPro" id="IPR050796">
    <property type="entry name" value="SCF_F-box_component"/>
</dbReference>
<name>A0A1R3JFG4_9ROSI</name>
<comment type="caution">
    <text evidence="2">The sequence shown here is derived from an EMBL/GenBank/DDBJ whole genome shotgun (WGS) entry which is preliminary data.</text>
</comment>
<dbReference type="Gene3D" id="1.20.1280.50">
    <property type="match status" value="1"/>
</dbReference>
<dbReference type="SMART" id="SM00256">
    <property type="entry name" value="FBOX"/>
    <property type="match status" value="1"/>
</dbReference>
<proteinExistence type="predicted"/>
<evidence type="ECO:0000313" key="3">
    <source>
        <dbReference type="Proteomes" id="UP000187203"/>
    </source>
</evidence>
<dbReference type="SUPFAM" id="SSF81383">
    <property type="entry name" value="F-box domain"/>
    <property type="match status" value="1"/>
</dbReference>
<dbReference type="EMBL" id="AWUE01016255">
    <property type="protein sequence ID" value="OMO93572.1"/>
    <property type="molecule type" value="Genomic_DNA"/>
</dbReference>
<evidence type="ECO:0000259" key="1">
    <source>
        <dbReference type="SMART" id="SM00256"/>
    </source>
</evidence>
<dbReference type="Pfam" id="PF00646">
    <property type="entry name" value="F-box"/>
    <property type="match status" value="1"/>
</dbReference>
<dbReference type="OrthoDB" id="1924677at2759"/>